<dbReference type="Pfam" id="PF02567">
    <property type="entry name" value="PhzC-PhzF"/>
    <property type="match status" value="1"/>
</dbReference>
<dbReference type="Gene3D" id="3.10.310.10">
    <property type="entry name" value="Diaminopimelate Epimerase, Chain A, domain 1"/>
    <property type="match status" value="2"/>
</dbReference>
<gene>
    <name evidence="2" type="ORF">CWS31_012585</name>
</gene>
<name>A0ABY3MUS1_9GAMM</name>
<dbReference type="NCBIfam" id="TIGR00654">
    <property type="entry name" value="PhzF_family"/>
    <property type="match status" value="1"/>
</dbReference>
<comment type="caution">
    <text evidence="2">The sequence shown here is derived from an EMBL/GenBank/DDBJ whole genome shotgun (WGS) entry which is preliminary data.</text>
</comment>
<evidence type="ECO:0000313" key="3">
    <source>
        <dbReference type="Proteomes" id="UP000815846"/>
    </source>
</evidence>
<sequence length="301" mass="33381">MTCRYVIVDVFAEKLFEGAQIAVVLDGDTLSDETMQKIATEFNLWRTVFLKTENNNSSLSIRTFNHKREFDFGGHATIAAIYTLAQQNIITLTEGDNNFVLTEACGDINCTVSIKNNEVVFNKFVSQTKLVIDRFTPTLDELASILTVKPEQLKVESFHPMLVASHVPYLFIPVDNVATLESVHFDYKAWAASTAPATFANAIFLFTTSTQNEKLYFHCRLLGPNFSIHDDPPIGAAIPAFSGYLNQFIKQDLPLKFTAQRGSEARRVSVIEAGLLSVVEDNVEVSIGGNAILVAEGKLYL</sequence>
<protein>
    <submittedName>
        <fullName evidence="2">PhzF family phenazine biosynthesis protein</fullName>
    </submittedName>
</protein>
<dbReference type="InterPro" id="IPR003719">
    <property type="entry name" value="Phenazine_PhzF-like"/>
</dbReference>
<dbReference type="SUPFAM" id="SSF54506">
    <property type="entry name" value="Diaminopimelate epimerase-like"/>
    <property type="match status" value="1"/>
</dbReference>
<keyword evidence="3" id="KW-1185">Reference proteome</keyword>
<dbReference type="PIRSF" id="PIRSF016184">
    <property type="entry name" value="PhzC_PhzF"/>
    <property type="match status" value="1"/>
</dbReference>
<evidence type="ECO:0000313" key="2">
    <source>
        <dbReference type="EMBL" id="TYK64958.1"/>
    </source>
</evidence>
<dbReference type="RefSeq" id="WP_101342607.1">
    <property type="nucleotide sequence ID" value="NZ_PJAI02000015.1"/>
</dbReference>
<reference evidence="2 3" key="1">
    <citation type="submission" date="2019-08" db="EMBL/GenBank/DDBJ databases">
        <title>Microbe sample from Colwellia echini.</title>
        <authorList>
            <person name="Christiansen L."/>
            <person name="Pathiraja D."/>
            <person name="Schultz-Johansen M."/>
            <person name="Choi I.-G."/>
            <person name="Stougaard P."/>
        </authorList>
    </citation>
    <scope>NUCLEOTIDE SEQUENCE [LARGE SCALE GENOMIC DNA]</scope>
    <source>
        <strain evidence="2 3">A3</strain>
    </source>
</reference>
<dbReference type="PANTHER" id="PTHR13774:SF32">
    <property type="entry name" value="ANTISENSE-ENHANCING SEQUENCE 1"/>
    <property type="match status" value="1"/>
</dbReference>
<dbReference type="EMBL" id="PJAI02000015">
    <property type="protein sequence ID" value="TYK64958.1"/>
    <property type="molecule type" value="Genomic_DNA"/>
</dbReference>
<dbReference type="PANTHER" id="PTHR13774">
    <property type="entry name" value="PHENAZINE BIOSYNTHESIS PROTEIN"/>
    <property type="match status" value="1"/>
</dbReference>
<comment type="similarity">
    <text evidence="1">Belongs to the PhzF family.</text>
</comment>
<accession>A0ABY3MUS1</accession>
<organism evidence="2 3">
    <name type="scientific">Colwellia echini</name>
    <dbReference type="NCBI Taxonomy" id="1982103"/>
    <lineage>
        <taxon>Bacteria</taxon>
        <taxon>Pseudomonadati</taxon>
        <taxon>Pseudomonadota</taxon>
        <taxon>Gammaproteobacteria</taxon>
        <taxon>Alteromonadales</taxon>
        <taxon>Colwelliaceae</taxon>
        <taxon>Colwellia</taxon>
    </lineage>
</organism>
<proteinExistence type="inferred from homology"/>
<dbReference type="Proteomes" id="UP000815846">
    <property type="component" value="Unassembled WGS sequence"/>
</dbReference>
<evidence type="ECO:0000256" key="1">
    <source>
        <dbReference type="ARBA" id="ARBA00008270"/>
    </source>
</evidence>